<protein>
    <submittedName>
        <fullName evidence="2">Uncharacterized protein</fullName>
    </submittedName>
</protein>
<dbReference type="AlphaFoldDB" id="U6B8H1"/>
<keyword evidence="1" id="KW-0812">Transmembrane</keyword>
<keyword evidence="1" id="KW-1133">Transmembrane helix</keyword>
<dbReference type="KEGG" id="lar:lam_686"/>
<sequence length="164" mass="18821">MLMKEFLQNLWMGKESLGKTFWSVIAISVFAYVFSRMLCLAGYSGIPYAPYGCLCLPCLAIYAFRSYLTGILLYVAYKAYKKDNIWAFFILVAHTSLFAIMILSMIPTTIIVPLNWSTDFSYSHGSEVAVMYYNFITLFILYTSSSMLGVYRTANRYNKEHITN</sequence>
<feature type="transmembrane region" description="Helical" evidence="1">
    <location>
        <begin position="49"/>
        <end position="75"/>
    </location>
</feature>
<dbReference type="Proteomes" id="UP000017862">
    <property type="component" value="Chromosome"/>
</dbReference>
<reference evidence="2 3" key="1">
    <citation type="journal article" date="2014" name="Mol. Plant Microbe Interact.">
        <title>The complete genome sequence of Candidatus Liberibacter americanus, associated with citrus Huanglongbing.</title>
        <authorList>
            <person name="Wulff N.A."/>
            <person name="Zhang S."/>
            <person name="Setubal J.C."/>
            <person name="Almeida N.F."/>
            <person name="Martins E.C."/>
            <person name="Harakava R."/>
            <person name="Kumar D."/>
            <person name="Rangel L.T."/>
            <person name="Foissac X."/>
            <person name="Bove J."/>
            <person name="Gabriel D.W."/>
        </authorList>
    </citation>
    <scope>NUCLEOTIDE SEQUENCE [LARGE SCALE GENOMIC DNA]</scope>
    <source>
        <strain evidence="2 3">Sao Paulo</strain>
    </source>
</reference>
<name>U6B8H1_9HYPH</name>
<evidence type="ECO:0000256" key="1">
    <source>
        <dbReference type="SAM" id="Phobius"/>
    </source>
</evidence>
<accession>U6B8H1</accession>
<gene>
    <name evidence="2" type="ORF">lam_686</name>
</gene>
<proteinExistence type="predicted"/>
<dbReference type="EMBL" id="CP006604">
    <property type="protein sequence ID" value="AHA28032.1"/>
    <property type="molecule type" value="Genomic_DNA"/>
</dbReference>
<organism evidence="2 3">
    <name type="scientific">Candidatus Liberibacter americanus str. Sao Paulo</name>
    <dbReference type="NCBI Taxonomy" id="1261131"/>
    <lineage>
        <taxon>Bacteria</taxon>
        <taxon>Pseudomonadati</taxon>
        <taxon>Pseudomonadota</taxon>
        <taxon>Alphaproteobacteria</taxon>
        <taxon>Hyphomicrobiales</taxon>
        <taxon>Rhizobiaceae</taxon>
        <taxon>Liberibacter</taxon>
    </lineage>
</organism>
<feature type="transmembrane region" description="Helical" evidence="1">
    <location>
        <begin position="87"/>
        <end position="112"/>
    </location>
</feature>
<evidence type="ECO:0000313" key="3">
    <source>
        <dbReference type="Proteomes" id="UP000017862"/>
    </source>
</evidence>
<keyword evidence="3" id="KW-1185">Reference proteome</keyword>
<feature type="transmembrane region" description="Helical" evidence="1">
    <location>
        <begin position="132"/>
        <end position="151"/>
    </location>
</feature>
<dbReference type="PATRIC" id="fig|1261131.3.peg.656"/>
<keyword evidence="1" id="KW-0472">Membrane</keyword>
<evidence type="ECO:0000313" key="2">
    <source>
        <dbReference type="EMBL" id="AHA28032.1"/>
    </source>
</evidence>
<feature type="transmembrane region" description="Helical" evidence="1">
    <location>
        <begin position="21"/>
        <end position="43"/>
    </location>
</feature>
<dbReference type="HOGENOM" id="CLU_1615977_0_0_5"/>